<sequence length="87" mass="10135">MFCLRNYWPPAFTSGRAGAAVRRPVKFNSVVVCGARGPRQRYPRVWRTRKKIGTISKAQKLVQSVRFLYIYLLLVLVRSIYFCAFSF</sequence>
<dbReference type="AlphaFoldDB" id="A0A0A9DLH5"/>
<reference evidence="2" key="1">
    <citation type="submission" date="2014-09" db="EMBL/GenBank/DDBJ databases">
        <authorList>
            <person name="Magalhaes I.L.F."/>
            <person name="Oliveira U."/>
            <person name="Santos F.R."/>
            <person name="Vidigal T.H.D.A."/>
            <person name="Brescovit A.D."/>
            <person name="Santos A.J."/>
        </authorList>
    </citation>
    <scope>NUCLEOTIDE SEQUENCE</scope>
    <source>
        <tissue evidence="2">Shoot tissue taken approximately 20 cm above the soil surface</tissue>
    </source>
</reference>
<name>A0A0A9DLH5_ARUDO</name>
<proteinExistence type="predicted"/>
<evidence type="ECO:0000256" key="1">
    <source>
        <dbReference type="SAM" id="Phobius"/>
    </source>
</evidence>
<dbReference type="EMBL" id="GBRH01210367">
    <property type="protein sequence ID" value="JAD87528.1"/>
    <property type="molecule type" value="Transcribed_RNA"/>
</dbReference>
<feature type="transmembrane region" description="Helical" evidence="1">
    <location>
        <begin position="67"/>
        <end position="85"/>
    </location>
</feature>
<organism evidence="2">
    <name type="scientific">Arundo donax</name>
    <name type="common">Giant reed</name>
    <name type="synonym">Donax arundinaceus</name>
    <dbReference type="NCBI Taxonomy" id="35708"/>
    <lineage>
        <taxon>Eukaryota</taxon>
        <taxon>Viridiplantae</taxon>
        <taxon>Streptophyta</taxon>
        <taxon>Embryophyta</taxon>
        <taxon>Tracheophyta</taxon>
        <taxon>Spermatophyta</taxon>
        <taxon>Magnoliopsida</taxon>
        <taxon>Liliopsida</taxon>
        <taxon>Poales</taxon>
        <taxon>Poaceae</taxon>
        <taxon>PACMAD clade</taxon>
        <taxon>Arundinoideae</taxon>
        <taxon>Arundineae</taxon>
        <taxon>Arundo</taxon>
    </lineage>
</organism>
<evidence type="ECO:0000313" key="2">
    <source>
        <dbReference type="EMBL" id="JAD87528.1"/>
    </source>
</evidence>
<reference evidence="2" key="2">
    <citation type="journal article" date="2015" name="Data Brief">
        <title>Shoot transcriptome of the giant reed, Arundo donax.</title>
        <authorList>
            <person name="Barrero R.A."/>
            <person name="Guerrero F.D."/>
            <person name="Moolhuijzen P."/>
            <person name="Goolsby J.A."/>
            <person name="Tidwell J."/>
            <person name="Bellgard S.E."/>
            <person name="Bellgard M.I."/>
        </authorList>
    </citation>
    <scope>NUCLEOTIDE SEQUENCE</scope>
    <source>
        <tissue evidence="2">Shoot tissue taken approximately 20 cm above the soil surface</tissue>
    </source>
</reference>
<protein>
    <submittedName>
        <fullName evidence="2">Uncharacterized protein</fullName>
    </submittedName>
</protein>
<keyword evidence="1" id="KW-1133">Transmembrane helix</keyword>
<accession>A0A0A9DLH5</accession>
<keyword evidence="1" id="KW-0812">Transmembrane</keyword>
<keyword evidence="1" id="KW-0472">Membrane</keyword>